<feature type="region of interest" description="Disordered" evidence="1">
    <location>
        <begin position="184"/>
        <end position="206"/>
    </location>
</feature>
<dbReference type="Pfam" id="PF15862">
    <property type="entry name" value="Coilin_N"/>
    <property type="match status" value="1"/>
</dbReference>
<evidence type="ECO:0000313" key="3">
    <source>
        <dbReference type="Proteomes" id="UP000504634"/>
    </source>
</evidence>
<dbReference type="OrthoDB" id="74813at2759"/>
<dbReference type="RefSeq" id="XP_030387459.1">
    <property type="nucleotide sequence ID" value="XM_030531599.1"/>
</dbReference>
<dbReference type="InterPro" id="IPR031722">
    <property type="entry name" value="Coilin_N"/>
</dbReference>
<feature type="compositionally biased region" description="Polar residues" evidence="1">
    <location>
        <begin position="109"/>
        <end position="125"/>
    </location>
</feature>
<dbReference type="Proteomes" id="UP000504634">
    <property type="component" value="Unplaced"/>
</dbReference>
<sequence length="480" mass="53180">MQYSAIKVDLSDFFSDKRKCSLLLIDPEWKTIVNLIQHIEHLFHLGNISLLTNDGCFLPPQESIKVLFAHSTESLKAFVLDVCDNENSSNVQPKLSQKRKNRSIEDTDFTSSTPNQPKRSKNGSIVSLPPESYIDDDRQHVQDASIDSKSCLAGQARSQPQTSTACADKSMDVEINITQREITRNGANESKISRKSKKSAKLNGAKVNDSTNSHIIFNDDDTASTTKDTSAATESIEEAIKFRCPLMEVDPNKPRIFKLPHKLKQIKILENILLAAPPPSKEKEESTYSVPLVNEGAIKKSGDEQSMDEGEQLSDAVDIIENIEKSISPPIQDCTEGESTQIYSEDSDDSVMVLDDTKVDSDPDVVPVSAGEDHDMIRDLLLDSIPLTALPRVGDTTLFKIPKQKGCKKSGFTNYIAGVCSYVNSRSKLISFTILACPSEFRSFLVQYSTNLEDSRANVSTVNLKLNELEEPKYVVPALE</sequence>
<keyword evidence="3" id="KW-1185">Reference proteome</keyword>
<protein>
    <submittedName>
        <fullName evidence="4">Coilin</fullName>
    </submittedName>
</protein>
<evidence type="ECO:0000256" key="1">
    <source>
        <dbReference type="SAM" id="MobiDB-lite"/>
    </source>
</evidence>
<dbReference type="AlphaFoldDB" id="A0A6J2UG95"/>
<reference evidence="4" key="1">
    <citation type="submission" date="2025-08" db="UniProtKB">
        <authorList>
            <consortium name="RefSeq"/>
        </authorList>
    </citation>
    <scope>IDENTIFICATION</scope>
    <source>
        <strain evidence="4">11010-0011.00</strain>
        <tissue evidence="4">Whole body</tissue>
    </source>
</reference>
<accession>A0A6J2UG95</accession>
<name>A0A6J2UG95_DROLE</name>
<proteinExistence type="predicted"/>
<feature type="domain" description="Coilin N-terminal" evidence="2">
    <location>
        <begin position="8"/>
        <end position="120"/>
    </location>
</feature>
<evidence type="ECO:0000259" key="2">
    <source>
        <dbReference type="Pfam" id="PF15862"/>
    </source>
</evidence>
<evidence type="ECO:0000313" key="4">
    <source>
        <dbReference type="RefSeq" id="XP_030387459.1"/>
    </source>
</evidence>
<feature type="region of interest" description="Disordered" evidence="1">
    <location>
        <begin position="87"/>
        <end position="132"/>
    </location>
</feature>
<dbReference type="GeneID" id="115634056"/>
<gene>
    <name evidence="4" type="primary">LOC115634056</name>
</gene>
<organism evidence="3 4">
    <name type="scientific">Drosophila lebanonensis</name>
    <name type="common">Fruit fly</name>
    <name type="synonym">Scaptodrosophila lebanonensis</name>
    <dbReference type="NCBI Taxonomy" id="7225"/>
    <lineage>
        <taxon>Eukaryota</taxon>
        <taxon>Metazoa</taxon>
        <taxon>Ecdysozoa</taxon>
        <taxon>Arthropoda</taxon>
        <taxon>Hexapoda</taxon>
        <taxon>Insecta</taxon>
        <taxon>Pterygota</taxon>
        <taxon>Neoptera</taxon>
        <taxon>Endopterygota</taxon>
        <taxon>Diptera</taxon>
        <taxon>Brachycera</taxon>
        <taxon>Muscomorpha</taxon>
        <taxon>Ephydroidea</taxon>
        <taxon>Drosophilidae</taxon>
        <taxon>Scaptodrosophila</taxon>
    </lineage>
</organism>